<keyword evidence="1" id="KW-1133">Transmembrane helix</keyword>
<evidence type="ECO:0000313" key="3">
    <source>
        <dbReference type="Proteomes" id="UP001163947"/>
    </source>
</evidence>
<feature type="transmembrane region" description="Helical" evidence="1">
    <location>
        <begin position="51"/>
        <end position="73"/>
    </location>
</feature>
<proteinExistence type="predicted"/>
<evidence type="ECO:0000256" key="1">
    <source>
        <dbReference type="SAM" id="Phobius"/>
    </source>
</evidence>
<keyword evidence="1" id="KW-0812">Transmembrane</keyword>
<keyword evidence="1" id="KW-0472">Membrane</keyword>
<geneLocation type="plasmid" evidence="2 3">
    <name>pN1</name>
</geneLocation>
<evidence type="ECO:0000313" key="2">
    <source>
        <dbReference type="EMBL" id="UYF97216.1"/>
    </source>
</evidence>
<feature type="transmembrane region" description="Helical" evidence="1">
    <location>
        <begin position="12"/>
        <end position="31"/>
    </location>
</feature>
<organism evidence="2 3">
    <name type="scientific">Rhodococcus aetherivorans</name>
    <dbReference type="NCBI Taxonomy" id="191292"/>
    <lineage>
        <taxon>Bacteria</taxon>
        <taxon>Bacillati</taxon>
        <taxon>Actinomycetota</taxon>
        <taxon>Actinomycetes</taxon>
        <taxon>Mycobacteriales</taxon>
        <taxon>Nocardiaceae</taxon>
        <taxon>Rhodococcus</taxon>
    </lineage>
</organism>
<dbReference type="EMBL" id="CP106984">
    <property type="protein sequence ID" value="UYF97216.1"/>
    <property type="molecule type" value="Genomic_DNA"/>
</dbReference>
<accession>A0AA46P2B2</accession>
<sequence length="108" mass="11678">MSDKQFESRLALIWWGALAGMLVCVLGYWPSVFALRDAWDVPGFPPGGGPYWLAWALPLGAVAIIGTTVFALWHRARPAAGGFTIGCLFTGLAMCAFGYSVDNMPYSM</sequence>
<dbReference type="GeneID" id="83624458"/>
<reference evidence="2" key="1">
    <citation type="submission" date="2022-09" db="EMBL/GenBank/DDBJ databases">
        <title>The genome sequence of Rhodococcus aetherivorans N1.</title>
        <authorList>
            <person name="Jiang W."/>
        </authorList>
    </citation>
    <scope>NUCLEOTIDE SEQUENCE</scope>
    <source>
        <strain evidence="2">N1</strain>
        <plasmid evidence="2">pN1</plasmid>
    </source>
</reference>
<dbReference type="RefSeq" id="WP_263510486.1">
    <property type="nucleotide sequence ID" value="NZ_CP106984.1"/>
</dbReference>
<feature type="transmembrane region" description="Helical" evidence="1">
    <location>
        <begin position="80"/>
        <end position="101"/>
    </location>
</feature>
<dbReference type="Proteomes" id="UP001163947">
    <property type="component" value="Plasmid pN1"/>
</dbReference>
<keyword evidence="2" id="KW-0614">Plasmid</keyword>
<dbReference type="AlphaFoldDB" id="A0AA46P2B2"/>
<gene>
    <name evidence="2" type="ORF">OCS65_28555</name>
</gene>
<protein>
    <submittedName>
        <fullName evidence="2">Uncharacterized protein</fullName>
    </submittedName>
</protein>
<name>A0AA46P2B2_9NOCA</name>